<accession>N8YR14</accession>
<gene>
    <name evidence="1" type="ORF">F963_00210</name>
</gene>
<evidence type="ECO:0008006" key="3">
    <source>
        <dbReference type="Google" id="ProtNLM"/>
    </source>
</evidence>
<evidence type="ECO:0000313" key="1">
    <source>
        <dbReference type="EMBL" id="ENV23774.1"/>
    </source>
</evidence>
<organism evidence="1 2">
    <name type="scientific">Acinetobacter bereziniae NIPH 3</name>
    <dbReference type="NCBI Taxonomy" id="1217651"/>
    <lineage>
        <taxon>Bacteria</taxon>
        <taxon>Pseudomonadati</taxon>
        <taxon>Pseudomonadota</taxon>
        <taxon>Gammaproteobacteria</taxon>
        <taxon>Moraxellales</taxon>
        <taxon>Moraxellaceae</taxon>
        <taxon>Acinetobacter</taxon>
    </lineage>
</organism>
<protein>
    <recommendedName>
        <fullName evidence="3">Integrase catalytic domain-containing protein</fullName>
    </recommendedName>
</protein>
<dbReference type="AlphaFoldDB" id="N8YR14"/>
<dbReference type="EMBL" id="APPK01000006">
    <property type="protein sequence ID" value="ENV23774.1"/>
    <property type="molecule type" value="Genomic_DNA"/>
</dbReference>
<proteinExistence type="predicted"/>
<feature type="non-terminal residue" evidence="1">
    <location>
        <position position="46"/>
    </location>
</feature>
<dbReference type="Proteomes" id="UP000013270">
    <property type="component" value="Unassembled WGS sequence"/>
</dbReference>
<comment type="caution">
    <text evidence="1">The sequence shown here is derived from an EMBL/GenBank/DDBJ whole genome shotgun (WGS) entry which is preliminary data.</text>
</comment>
<reference evidence="1 2" key="1">
    <citation type="submission" date="2013-02" db="EMBL/GenBank/DDBJ databases">
        <title>The Genome Sequence of Acinetobacter bereziniae NIPH 3.</title>
        <authorList>
            <consortium name="The Broad Institute Genome Sequencing Platform"/>
            <consortium name="The Broad Institute Genome Sequencing Center for Infectious Disease"/>
            <person name="Cerqueira G."/>
            <person name="Feldgarden M."/>
            <person name="Courvalin P."/>
            <person name="Perichon B."/>
            <person name="Grillot-Courvalin C."/>
            <person name="Clermont D."/>
            <person name="Rocha E."/>
            <person name="Yoon E.-J."/>
            <person name="Nemec A."/>
            <person name="Walker B."/>
            <person name="Young S.K."/>
            <person name="Zeng Q."/>
            <person name="Gargeya S."/>
            <person name="Fitzgerald M."/>
            <person name="Haas B."/>
            <person name="Abouelleil A."/>
            <person name="Alvarado L."/>
            <person name="Arachchi H.M."/>
            <person name="Berlin A.M."/>
            <person name="Chapman S.B."/>
            <person name="Dewar J."/>
            <person name="Goldberg J."/>
            <person name="Griggs A."/>
            <person name="Gujja S."/>
            <person name="Hansen M."/>
            <person name="Howarth C."/>
            <person name="Imamovic A."/>
            <person name="Larimer J."/>
            <person name="McCowan C."/>
            <person name="Murphy C."/>
            <person name="Neiman D."/>
            <person name="Pearson M."/>
            <person name="Priest M."/>
            <person name="Roberts A."/>
            <person name="Saif S."/>
            <person name="Shea T."/>
            <person name="Sisk P."/>
            <person name="Sykes S."/>
            <person name="Wortman J."/>
            <person name="Nusbaum C."/>
            <person name="Birren B."/>
        </authorList>
    </citation>
    <scope>NUCLEOTIDE SEQUENCE [LARGE SCALE GENOMIC DNA]</scope>
    <source>
        <strain evidence="1 2">NIPH 3</strain>
    </source>
</reference>
<evidence type="ECO:0000313" key="2">
    <source>
        <dbReference type="Proteomes" id="UP000013270"/>
    </source>
</evidence>
<name>N8YR14_ACIBZ</name>
<dbReference type="HOGENOM" id="CLU_3192634_0_0_6"/>
<sequence length="46" mass="5321">MVDFIQNNKDRYGVEAICRILPIAASTYYRALDLVDNPEHRAKRAL</sequence>